<keyword evidence="2" id="KW-1185">Reference proteome</keyword>
<organism evidence="1 2">
    <name type="scientific">Neolentinus lepideus HHB14362 ss-1</name>
    <dbReference type="NCBI Taxonomy" id="1314782"/>
    <lineage>
        <taxon>Eukaryota</taxon>
        <taxon>Fungi</taxon>
        <taxon>Dikarya</taxon>
        <taxon>Basidiomycota</taxon>
        <taxon>Agaricomycotina</taxon>
        <taxon>Agaricomycetes</taxon>
        <taxon>Gloeophyllales</taxon>
        <taxon>Gloeophyllaceae</taxon>
        <taxon>Neolentinus</taxon>
    </lineage>
</organism>
<dbReference type="OrthoDB" id="5083627at2759"/>
<name>A0A165N0N9_9AGAM</name>
<evidence type="ECO:0000313" key="1">
    <source>
        <dbReference type="EMBL" id="KZT19027.1"/>
    </source>
</evidence>
<dbReference type="InParanoid" id="A0A165N0N9"/>
<accession>A0A165N0N9</accession>
<dbReference type="EMBL" id="KV425652">
    <property type="protein sequence ID" value="KZT19027.1"/>
    <property type="molecule type" value="Genomic_DNA"/>
</dbReference>
<dbReference type="AlphaFoldDB" id="A0A165N0N9"/>
<sequence length="544" mass="60240">MIPRPPPIDITQTSMVGLGSYPTLDELVSGMNSYESTDGWDVVVSYSLDKLDALLKTLWKNDPKFSQSFVFTTEVPGWDDDDTYYIDWTVKLESPSLQFTQKGNATLVMPISGSSVKRKNGKTKPGDDVPAGYSLHLTTPLLAVKASEEGKITKEADKGVVLGFDNDPKAKLHIVFKFAVKGWDDAICTIDWDGSGTEPATNFKDKGVKDKIVDYLHSNLSAVKYALAVVTPAQMQDTVQLTPVTMTFTVVTQPTANEGDGGPSCLSVYMRTKGGYQDGHAHPVFRVKSVYDTVETYPIPYGHSSSIIIRHKLFYEKFLEKELQSIVDSKGTKAFASVSNITQGSDSGFQVRMCLNKDYIIHSLQDHHDSKEGSPWRIFYKDVLSTFDYSPLTMTISGSQANWSLSFPGEKEIKWEHDYRDKWQDERTEYGFVEYSLSFSSSGNLLSTNQKQISAVIDVPASAWKATSYARQPGLLDPFSPDYPGIVKGAIESLAYPAFRGTLRLDFFATTNVFAPGKSIIDIHTGIGIKTPHDVLLVGDVRQP</sequence>
<gene>
    <name evidence="1" type="ORF">NEOLEDRAFT_1183729</name>
</gene>
<reference evidence="1 2" key="1">
    <citation type="journal article" date="2016" name="Mol. Biol. Evol.">
        <title>Comparative Genomics of Early-Diverging Mushroom-Forming Fungi Provides Insights into the Origins of Lignocellulose Decay Capabilities.</title>
        <authorList>
            <person name="Nagy L.G."/>
            <person name="Riley R."/>
            <person name="Tritt A."/>
            <person name="Adam C."/>
            <person name="Daum C."/>
            <person name="Floudas D."/>
            <person name="Sun H."/>
            <person name="Yadav J.S."/>
            <person name="Pangilinan J."/>
            <person name="Larsson K.H."/>
            <person name="Matsuura K."/>
            <person name="Barry K."/>
            <person name="Labutti K."/>
            <person name="Kuo R."/>
            <person name="Ohm R.A."/>
            <person name="Bhattacharya S.S."/>
            <person name="Shirouzu T."/>
            <person name="Yoshinaga Y."/>
            <person name="Martin F.M."/>
            <person name="Grigoriev I.V."/>
            <person name="Hibbett D.S."/>
        </authorList>
    </citation>
    <scope>NUCLEOTIDE SEQUENCE [LARGE SCALE GENOMIC DNA]</scope>
    <source>
        <strain evidence="1 2">HHB14362 ss-1</strain>
    </source>
</reference>
<protein>
    <submittedName>
        <fullName evidence="1">Uncharacterized protein</fullName>
    </submittedName>
</protein>
<evidence type="ECO:0000313" key="2">
    <source>
        <dbReference type="Proteomes" id="UP000076761"/>
    </source>
</evidence>
<proteinExistence type="predicted"/>
<dbReference type="Proteomes" id="UP000076761">
    <property type="component" value="Unassembled WGS sequence"/>
</dbReference>